<dbReference type="OrthoDB" id="3220614at2759"/>
<proteinExistence type="predicted"/>
<dbReference type="InterPro" id="IPR046521">
    <property type="entry name" value="DUF6698"/>
</dbReference>
<dbReference type="Proteomes" id="UP000054018">
    <property type="component" value="Unassembled WGS sequence"/>
</dbReference>
<evidence type="ECO:0000313" key="3">
    <source>
        <dbReference type="Proteomes" id="UP000054018"/>
    </source>
</evidence>
<protein>
    <submittedName>
        <fullName evidence="2">Uncharacterized protein</fullName>
    </submittedName>
</protein>
<dbReference type="AlphaFoldDB" id="A0A0C9ZC50"/>
<evidence type="ECO:0000313" key="2">
    <source>
        <dbReference type="EMBL" id="KIK17523.1"/>
    </source>
</evidence>
<dbReference type="STRING" id="765257.A0A0C9ZC50"/>
<organism evidence="2 3">
    <name type="scientific">Pisolithus microcarpus 441</name>
    <dbReference type="NCBI Taxonomy" id="765257"/>
    <lineage>
        <taxon>Eukaryota</taxon>
        <taxon>Fungi</taxon>
        <taxon>Dikarya</taxon>
        <taxon>Basidiomycota</taxon>
        <taxon>Agaricomycotina</taxon>
        <taxon>Agaricomycetes</taxon>
        <taxon>Agaricomycetidae</taxon>
        <taxon>Boletales</taxon>
        <taxon>Sclerodermatineae</taxon>
        <taxon>Pisolithaceae</taxon>
        <taxon>Pisolithus</taxon>
    </lineage>
</organism>
<reference evidence="3" key="2">
    <citation type="submission" date="2015-01" db="EMBL/GenBank/DDBJ databases">
        <title>Evolutionary Origins and Diversification of the Mycorrhizal Mutualists.</title>
        <authorList>
            <consortium name="DOE Joint Genome Institute"/>
            <consortium name="Mycorrhizal Genomics Consortium"/>
            <person name="Kohler A."/>
            <person name="Kuo A."/>
            <person name="Nagy L.G."/>
            <person name="Floudas D."/>
            <person name="Copeland A."/>
            <person name="Barry K.W."/>
            <person name="Cichocki N."/>
            <person name="Veneault-Fourrey C."/>
            <person name="LaButti K."/>
            <person name="Lindquist E.A."/>
            <person name="Lipzen A."/>
            <person name="Lundell T."/>
            <person name="Morin E."/>
            <person name="Murat C."/>
            <person name="Riley R."/>
            <person name="Ohm R."/>
            <person name="Sun H."/>
            <person name="Tunlid A."/>
            <person name="Henrissat B."/>
            <person name="Grigoriev I.V."/>
            <person name="Hibbett D.S."/>
            <person name="Martin F."/>
        </authorList>
    </citation>
    <scope>NUCLEOTIDE SEQUENCE [LARGE SCALE GENOMIC DNA]</scope>
    <source>
        <strain evidence="3">441</strain>
    </source>
</reference>
<accession>A0A0C9ZC50</accession>
<reference evidence="2 3" key="1">
    <citation type="submission" date="2014-04" db="EMBL/GenBank/DDBJ databases">
        <authorList>
            <consortium name="DOE Joint Genome Institute"/>
            <person name="Kuo A."/>
            <person name="Kohler A."/>
            <person name="Costa M.D."/>
            <person name="Nagy L.G."/>
            <person name="Floudas D."/>
            <person name="Copeland A."/>
            <person name="Barry K.W."/>
            <person name="Cichocki N."/>
            <person name="Veneault-Fourrey C."/>
            <person name="LaButti K."/>
            <person name="Lindquist E.A."/>
            <person name="Lipzen A."/>
            <person name="Lundell T."/>
            <person name="Morin E."/>
            <person name="Murat C."/>
            <person name="Sun H."/>
            <person name="Tunlid A."/>
            <person name="Henrissat B."/>
            <person name="Grigoriev I.V."/>
            <person name="Hibbett D.S."/>
            <person name="Martin F."/>
            <person name="Nordberg H.P."/>
            <person name="Cantor M.N."/>
            <person name="Hua S.X."/>
        </authorList>
    </citation>
    <scope>NUCLEOTIDE SEQUENCE [LARGE SCALE GENOMIC DNA]</scope>
    <source>
        <strain evidence="2 3">441</strain>
    </source>
</reference>
<sequence>MWNGTKRSRPSALQLGPRKRPSVQDPLVHHSRHFGHVIHAFCNVQTLLTNGMTLMVEVEERGPETLTQEERKEYSVFQELLKIIPNLEDHIMSSSEQDVIAVVELIQKGTSAARSDDTKSMKAAIIDWITPKGQALIPHIPRNAKMGRGFHHECTSALLCPAGYEWANLETKAKLHSGQLQVAGDQWPLFLYADYSYDVEDPWNGLLRSSLLVSAYRHIFTSPSSVDQVPKATRSGNARIHGMQMVTKASIAYA</sequence>
<evidence type="ECO:0000256" key="1">
    <source>
        <dbReference type="SAM" id="MobiDB-lite"/>
    </source>
</evidence>
<dbReference type="HOGENOM" id="CLU_035918_3_1_1"/>
<keyword evidence="3" id="KW-1185">Reference proteome</keyword>
<gene>
    <name evidence="2" type="ORF">PISMIDRAFT_111182</name>
</gene>
<feature type="non-terminal residue" evidence="2">
    <location>
        <position position="254"/>
    </location>
</feature>
<dbReference type="Pfam" id="PF20414">
    <property type="entry name" value="DUF6698"/>
    <property type="match status" value="1"/>
</dbReference>
<dbReference type="EMBL" id="KN833825">
    <property type="protein sequence ID" value="KIK17523.1"/>
    <property type="molecule type" value="Genomic_DNA"/>
</dbReference>
<name>A0A0C9ZC50_9AGAM</name>
<feature type="region of interest" description="Disordered" evidence="1">
    <location>
        <begin position="1"/>
        <end position="24"/>
    </location>
</feature>